<feature type="transmembrane region" description="Helical" evidence="2">
    <location>
        <begin position="528"/>
        <end position="553"/>
    </location>
</feature>
<feature type="transmembrane region" description="Helical" evidence="2">
    <location>
        <begin position="55"/>
        <end position="77"/>
    </location>
</feature>
<feature type="transmembrane region" description="Helical" evidence="2">
    <location>
        <begin position="609"/>
        <end position="631"/>
    </location>
</feature>
<accession>A0A7S0FDW5</accession>
<proteinExistence type="predicted"/>
<keyword evidence="2" id="KW-0472">Membrane</keyword>
<reference evidence="3" key="1">
    <citation type="submission" date="2021-01" db="EMBL/GenBank/DDBJ databases">
        <authorList>
            <person name="Corre E."/>
            <person name="Pelletier E."/>
            <person name="Niang G."/>
            <person name="Scheremetjew M."/>
            <person name="Finn R."/>
            <person name="Kale V."/>
            <person name="Holt S."/>
            <person name="Cochrane G."/>
            <person name="Meng A."/>
            <person name="Brown T."/>
            <person name="Cohen L."/>
        </authorList>
    </citation>
    <scope>NUCLEOTIDE SEQUENCE</scope>
    <source>
        <strain evidence="3">Pbaha01</strain>
    </source>
</reference>
<protein>
    <submittedName>
        <fullName evidence="3">Uncharacterized protein</fullName>
    </submittedName>
</protein>
<gene>
    <name evidence="3" type="ORF">PBAH0796_LOCUS10655</name>
</gene>
<name>A0A7S0FDW5_9DINO</name>
<keyword evidence="2" id="KW-0812">Transmembrane</keyword>
<dbReference type="EMBL" id="HBEG01017654">
    <property type="protein sequence ID" value="CAD8355288.1"/>
    <property type="molecule type" value="Transcribed_RNA"/>
</dbReference>
<evidence type="ECO:0000256" key="2">
    <source>
        <dbReference type="SAM" id="Phobius"/>
    </source>
</evidence>
<evidence type="ECO:0000256" key="1">
    <source>
        <dbReference type="SAM" id="MobiDB-lite"/>
    </source>
</evidence>
<sequence length="684" mass="76021">MITRQDHGETNPLMPGNDSQDTRGQISHKGSVYTMMLFMPPLAHRMYGHYWTVEVPLALALFVMSVTLQLCLTLIAGTHIVQEQEDMRATLVRHENLTESYVAVMWDTLEYLGPKGVDLRKRAQQELLLGGNFSQDYRSENYTCCRGAACAGTEQCCPSLDVAQIRVPTLNHTRWGSVAHQLESFMLAMKKPGKASTSKDASKQEGDDAGGSTALLLPVCIVTGGIMSCMPPSVLVEGAWDQLDLNGDGKWSLAEAGEDPANFGCRIGVHLEDVFRAACRGLVKDAADNLASGWFGVPLPRSVMRRTAIPRAYFEVWRGILALCVHTDTAQCGDIISRGTFDGALSSKSNGTRGGMVDLDTAMAYCERLLTPGGICDNALPGSYVMYRSRIKEKCGVANPVTGPRHVNPHNPHDVSTLVTVHWSNVDTFSNMHTFRWRFFMALILVLWYVNLVDELKDIIHLLDFLHNFPVVDQWPFLPPTLSQSLSNWRNMKSMSLPSIASPDKDAEGGRKSADSIKIDSISRPHQLTVVCMAIIRSTLLVYLAFAGTYFLLSNQTFVDLLLNALALAFVFELDEFLYAFLIPEETKASLDNVTPLDYASSLPKSGPLSWLFAKPTWGLLLIPALTWVIVQINDYRTTFPTMQALQCACQQLGESCLAGRMFPRSWWDQYWGKMVLLRERGEL</sequence>
<evidence type="ECO:0000313" key="3">
    <source>
        <dbReference type="EMBL" id="CAD8355288.1"/>
    </source>
</evidence>
<dbReference type="AlphaFoldDB" id="A0A7S0FDW5"/>
<organism evidence="3">
    <name type="scientific">Pyrodinium bahamense</name>
    <dbReference type="NCBI Taxonomy" id="73915"/>
    <lineage>
        <taxon>Eukaryota</taxon>
        <taxon>Sar</taxon>
        <taxon>Alveolata</taxon>
        <taxon>Dinophyceae</taxon>
        <taxon>Gonyaulacales</taxon>
        <taxon>Pyrocystaceae</taxon>
        <taxon>Pyrodinium</taxon>
    </lineage>
</organism>
<feature type="region of interest" description="Disordered" evidence="1">
    <location>
        <begin position="1"/>
        <end position="25"/>
    </location>
</feature>
<keyword evidence="2" id="KW-1133">Transmembrane helix</keyword>